<feature type="region of interest" description="Disordered" evidence="1">
    <location>
        <begin position="1429"/>
        <end position="1462"/>
    </location>
</feature>
<feature type="compositionally biased region" description="Basic and acidic residues" evidence="1">
    <location>
        <begin position="569"/>
        <end position="583"/>
    </location>
</feature>
<evidence type="ECO:0000313" key="4">
    <source>
        <dbReference type="Proteomes" id="UP000383932"/>
    </source>
</evidence>
<keyword evidence="4" id="KW-1185">Reference proteome</keyword>
<feature type="domain" description="Transcription factor tau subunit sfc3/Tfc3 C-terminal" evidence="2">
    <location>
        <begin position="1943"/>
        <end position="1997"/>
    </location>
</feature>
<dbReference type="PANTHER" id="PTHR15180">
    <property type="entry name" value="GENERAL TRANSCRIPTION FACTOR 3C POLYPEPTIDE 1"/>
    <property type="match status" value="1"/>
</dbReference>
<protein>
    <submittedName>
        <fullName evidence="3">Titin</fullName>
    </submittedName>
</protein>
<dbReference type="GO" id="GO:0000127">
    <property type="term" value="C:transcription factor TFIIIC complex"/>
    <property type="evidence" value="ECO:0007669"/>
    <property type="project" value="InterPro"/>
</dbReference>
<dbReference type="Pfam" id="PF20222">
    <property type="entry name" value="DUF6581"/>
    <property type="match status" value="2"/>
</dbReference>
<accession>A0A5N5QEG2</accession>
<name>A0A5N5QEG2_9AGAM</name>
<comment type="caution">
    <text evidence="3">The sequence shown here is derived from an EMBL/GenBank/DDBJ whole genome shotgun (WGS) entry which is preliminary data.</text>
</comment>
<feature type="domain" description="Transcription factor tau subunit sfc3/Tfc3 C-terminal" evidence="2">
    <location>
        <begin position="1467"/>
        <end position="1834"/>
    </location>
</feature>
<dbReference type="CDD" id="cd16169">
    <property type="entry name" value="Tau138_eWH"/>
    <property type="match status" value="1"/>
</dbReference>
<reference evidence="3 4" key="1">
    <citation type="journal article" date="2019" name="Fungal Biol. Biotechnol.">
        <title>Draft genome sequence of fastidious pathogen Ceratobasidium theobromae, which causes vascular-streak dieback in Theobroma cacao.</title>
        <authorList>
            <person name="Ali S.S."/>
            <person name="Asman A."/>
            <person name="Shao J."/>
            <person name="Firmansyah A.P."/>
            <person name="Susilo A.W."/>
            <person name="Rosmana A."/>
            <person name="McMahon P."/>
            <person name="Junaid M."/>
            <person name="Guest D."/>
            <person name="Kheng T.Y."/>
            <person name="Meinhardt L.W."/>
            <person name="Bailey B.A."/>
        </authorList>
    </citation>
    <scope>NUCLEOTIDE SEQUENCE [LARGE SCALE GENOMIC DNA]</scope>
    <source>
        <strain evidence="3 4">CT2</strain>
    </source>
</reference>
<dbReference type="OrthoDB" id="68020at2759"/>
<gene>
    <name evidence="3" type="ORF">CTheo_6422</name>
</gene>
<dbReference type="PANTHER" id="PTHR15180:SF1">
    <property type="entry name" value="GENERAL TRANSCRIPTION FACTOR 3C POLYPEPTIDE 1"/>
    <property type="match status" value="1"/>
</dbReference>
<dbReference type="EMBL" id="SSOP01000194">
    <property type="protein sequence ID" value="KAB5590135.1"/>
    <property type="molecule type" value="Genomic_DNA"/>
</dbReference>
<dbReference type="GO" id="GO:0042791">
    <property type="term" value="P:5S class rRNA transcription by RNA polymerase III"/>
    <property type="evidence" value="ECO:0007669"/>
    <property type="project" value="TreeGrafter"/>
</dbReference>
<organism evidence="3 4">
    <name type="scientific">Ceratobasidium theobromae</name>
    <dbReference type="NCBI Taxonomy" id="1582974"/>
    <lineage>
        <taxon>Eukaryota</taxon>
        <taxon>Fungi</taxon>
        <taxon>Dikarya</taxon>
        <taxon>Basidiomycota</taxon>
        <taxon>Agaricomycotina</taxon>
        <taxon>Agaricomycetes</taxon>
        <taxon>Cantharellales</taxon>
        <taxon>Ceratobasidiaceae</taxon>
        <taxon>Ceratobasidium</taxon>
    </lineage>
</organism>
<evidence type="ECO:0000259" key="2">
    <source>
        <dbReference type="Pfam" id="PF20222"/>
    </source>
</evidence>
<proteinExistence type="predicted"/>
<feature type="region of interest" description="Disordered" evidence="1">
    <location>
        <begin position="353"/>
        <end position="376"/>
    </location>
</feature>
<feature type="region of interest" description="Disordered" evidence="1">
    <location>
        <begin position="540"/>
        <end position="721"/>
    </location>
</feature>
<sequence>MDDLTSFILQELAFEGDLGSDVARLRELISQYYTTYHPELCQNIDDRLCAFVWSILATQQDVVVGLAPTGAATVYFPPQVSASRKGKEKAPGDIAATLSPLAFSEVASTPLDSLIKKHGNGLRIAVTPETCFERITGSHIRPPKLSGPVYAVLQLITRTRREGTSVINISRQSGYDPKTCFYLVRTLVELGHIHKIKVGGAAGNICIHRVFYDDECEWKKAEKEAMHEGQQGDDSRPVSPAASDASDDEGKELKGVIQFNRIDNRHLSNLGLIKSRLEKLLRHAPHGIHVYRNLLFAIGFDATSKKERRIFTHRMHELIKFRFIEKVWAPSDSSSTGRVLCVRLVTDSSTASTSNVDIAEPGAGDDPKEDEGLVGDMPSTGMRELEYSENAARELLAQFEGTFTTRSIAHQVVSLVEQSGPRGMTISEISGQIHNFDHRSVTNLISRFASGAPPSHLVDRGLTIATEIYGRERRQRIYTHAGYRSMIDREGLQDTSAVASADDLARAGGWAVFEENEFVVDEEARRDWMQEHVRAALVSGGEKAIEKARNKKKRTNPLDADGKPIIGRPRKEWVTGKSDEKGPPKKRGRPPKRKAEEMESATELPVAPKRGRPPKMKPNPAAIVEAKPADASDAQNTADIIPGVESPAKPATRQRAKGISIPKNTSQQTGAALEGQISSTNEVISVISVSGSEQPADCNKSPGKGMRTLRKSKGAVDPKTSVAHDAQLDPTESCAAPSPTRPRKRARIEPALEYTGHKTSVTATAQPPHPATEQATPSLDELTRIEPEFHEPPAPHQILGQTDAIPVSTGDAADILQIQHSPTQTGGRQGRPTNVSTLRRQTEFLQVLETMGGVANISIHKLFSDEHQRLLETLQATGKPISTAPGTGMDRRTFSSTISALESRGLVKTRVVSTITSLGAIRRATILHLPNAPENSIEVCISKFRESTSSTKGASIANDYPSLPGAVSAPKAIRASTNAPPHDPPVPPALVPPEDPLSAARLTHLADSMTAAQFVGYVLGRFSRARVLHLRLLSEITRETTPSTVVSPQEKVISKDYFFSSIPVATYCAIIPLGTVIPGLRELLDTKDGQEIRLCDTPEKIQSGLRPRSSANRSRMHKTLSTLVGIGCLVPVQPVLDSASQVHYVAAASEDEHWNYFKLANSVPIYQFADKENNAPFCHDHEVFDVNTGVSLWQKLRAASHPSTCFTIESPGLYESYYSGDQKLLRAIRRTGAWESEYVLSTAQVEYLNGLVDTITGLTPLDDQQSTRFDNACFVTTVPVSTASTFFKRAREDIQRGLERIRVKSQKQANDRRRLEEEARYALACKAEKAKQDQDARWESIVTTSLDGQLLSHPQLQKALSALKSAYMLAPQPTNSMSWEKNIQEVARDTLGAKQFVITPAQAQEKTPTSQHEPEAGISALILRQGHQIVQKGTSPKRPGRKPRKQPIADVEEVPQITSASDADLRRRRFPWSPEYDELARDAGAIIRVRCHGQRMDWSALEQIFPGVQRNSVRQRITALEAFPGAATYFRRLDKAWAKLWVQHRGSEALPDPHPESMRDFDLAAHIVFLRQHIDKVALRAGSDVAQEDTTKSSFVLESIEELHANYAVNDKPLELHPQQPTTWDFCFDISSEEPREREFLQHSFVWTHRPSSNETTPVKIAVAQAAIKMVMSTPDNSYDSGIAGRLLSSLGKNTIETAIEGMNDSLDLKRLRGDKQEPGRKYTYSDLELLRLKGDFANSMYPDAASMRENLDNLQSGEWMNIDLTDEDGEAATYLQLISDDKLHISIDTAIPKAGREHIGWQSKKVDDENLETQLSIRLKSKSAHSAPVLDKTPACEPDNLLPWCIETCQHAPGRAGCDGCLSAGENRLSDPNHLVLMRSLREAGPLGLSVSQVLDLLNVDSQILLSIVSELTQATPPLAYVLGYDQARIVSVFHLHEWTVQVTPPTTQKQAQPTLVFPRRWLDIHGNMIESFWKMALRTVVGAFIYRPTMSEHTLRARYKGIFDRQELNEILKHLLSSGRMKRISSSKFPLGMATLEDEDVTYWSLSSGFPWF</sequence>
<dbReference type="GO" id="GO:0005634">
    <property type="term" value="C:nucleus"/>
    <property type="evidence" value="ECO:0007669"/>
    <property type="project" value="UniProtKB-SubCell"/>
</dbReference>
<dbReference type="GO" id="GO:0006384">
    <property type="term" value="P:transcription initiation at RNA polymerase III promoter"/>
    <property type="evidence" value="ECO:0007669"/>
    <property type="project" value="InterPro"/>
</dbReference>
<feature type="compositionally biased region" description="Polar residues" evidence="1">
    <location>
        <begin position="662"/>
        <end position="682"/>
    </location>
</feature>
<dbReference type="InterPro" id="IPR046488">
    <property type="entry name" value="Sfc3/Tfc3_C"/>
</dbReference>
<dbReference type="Proteomes" id="UP000383932">
    <property type="component" value="Unassembled WGS sequence"/>
</dbReference>
<feature type="region of interest" description="Disordered" evidence="1">
    <location>
        <begin position="223"/>
        <end position="250"/>
    </location>
</feature>
<dbReference type="GO" id="GO:0003677">
    <property type="term" value="F:DNA binding"/>
    <property type="evidence" value="ECO:0007669"/>
    <property type="project" value="UniProtKB-KW"/>
</dbReference>
<dbReference type="InterPro" id="IPR035625">
    <property type="entry name" value="Tfc3-like_eWH"/>
</dbReference>
<evidence type="ECO:0000313" key="3">
    <source>
        <dbReference type="EMBL" id="KAB5590135.1"/>
    </source>
</evidence>
<dbReference type="InterPro" id="IPR044210">
    <property type="entry name" value="Tfc3-like"/>
</dbReference>
<evidence type="ECO:0000256" key="1">
    <source>
        <dbReference type="SAM" id="MobiDB-lite"/>
    </source>
</evidence>